<keyword evidence="2" id="KW-0472">Membrane</keyword>
<dbReference type="GO" id="GO:0005509">
    <property type="term" value="F:calcium ion binding"/>
    <property type="evidence" value="ECO:0007669"/>
    <property type="project" value="UniProtKB-UniRule"/>
</dbReference>
<dbReference type="InParanoid" id="A0A5F8GJ79"/>
<keyword evidence="6" id="KW-1185">Reference proteome</keyword>
<dbReference type="Gene3D" id="2.60.40.60">
    <property type="entry name" value="Cadherins"/>
    <property type="match status" value="1"/>
</dbReference>
<reference evidence="5" key="3">
    <citation type="submission" date="2025-09" db="UniProtKB">
        <authorList>
            <consortium name="Ensembl"/>
        </authorList>
    </citation>
    <scope>IDENTIFICATION</scope>
</reference>
<sequence length="162" mass="17795">MHWDLMLESVPYWKSSELRNMQETVCLLVLLGVVSGGDCLQLKEFPASCFVPENTSPGTRIYNFSVTLSPLASSVSSGFPLIINSSPLTRAFSINGLSGKNFEVVTTGQPPLDFETMPKSFDLQIYVKDEAGAMDLGLLTVKLKDVNEPPMFLDNLAKESKI</sequence>
<dbReference type="Ensembl" id="ENSMODT00000084838.1">
    <property type="protein sequence ID" value="ENSMODP00000047519.1"/>
    <property type="gene ID" value="ENSMODG00000044356.1"/>
</dbReference>
<keyword evidence="3" id="KW-0106">Calcium</keyword>
<name>A0A5F8GJ79_MONDO</name>
<dbReference type="InterPro" id="IPR002126">
    <property type="entry name" value="Cadherin-like_dom"/>
</dbReference>
<evidence type="ECO:0000256" key="1">
    <source>
        <dbReference type="ARBA" id="ARBA00004370"/>
    </source>
</evidence>
<dbReference type="GO" id="GO:0007156">
    <property type="term" value="P:homophilic cell adhesion via plasma membrane adhesion molecules"/>
    <property type="evidence" value="ECO:0007669"/>
    <property type="project" value="InterPro"/>
</dbReference>
<dbReference type="Proteomes" id="UP000002280">
    <property type="component" value="Chromosome 8"/>
</dbReference>
<accession>A0A5F8GJ79</accession>
<feature type="domain" description="Cadherin" evidence="4">
    <location>
        <begin position="43"/>
        <end position="152"/>
    </location>
</feature>
<dbReference type="STRING" id="13616.ENSMODP00000047519"/>
<dbReference type="CDD" id="cd11304">
    <property type="entry name" value="Cadherin_repeat"/>
    <property type="match status" value="1"/>
</dbReference>
<dbReference type="SUPFAM" id="SSF49313">
    <property type="entry name" value="Cadherin-like"/>
    <property type="match status" value="1"/>
</dbReference>
<dbReference type="Bgee" id="ENSMODG00000044356">
    <property type="expression patterns" value="Expressed in ovary and 7 other cell types or tissues"/>
</dbReference>
<organism evidence="5 6">
    <name type="scientific">Monodelphis domestica</name>
    <name type="common">Gray short-tailed opossum</name>
    <dbReference type="NCBI Taxonomy" id="13616"/>
    <lineage>
        <taxon>Eukaryota</taxon>
        <taxon>Metazoa</taxon>
        <taxon>Chordata</taxon>
        <taxon>Craniata</taxon>
        <taxon>Vertebrata</taxon>
        <taxon>Euteleostomi</taxon>
        <taxon>Mammalia</taxon>
        <taxon>Metatheria</taxon>
        <taxon>Didelphimorphia</taxon>
        <taxon>Didelphidae</taxon>
        <taxon>Monodelphis</taxon>
    </lineage>
</organism>
<dbReference type="GeneTree" id="ENSGT00940000161245"/>
<protein>
    <recommendedName>
        <fullName evidence="4">Cadherin domain-containing protein</fullName>
    </recommendedName>
</protein>
<reference evidence="5" key="2">
    <citation type="submission" date="2025-08" db="UniProtKB">
        <authorList>
            <consortium name="Ensembl"/>
        </authorList>
    </citation>
    <scope>IDENTIFICATION</scope>
</reference>
<evidence type="ECO:0000313" key="6">
    <source>
        <dbReference type="Proteomes" id="UP000002280"/>
    </source>
</evidence>
<dbReference type="OMA" id="WDLMLES"/>
<evidence type="ECO:0000256" key="3">
    <source>
        <dbReference type="PROSITE-ProRule" id="PRU00043"/>
    </source>
</evidence>
<dbReference type="AlphaFoldDB" id="A0A5F8GJ79"/>
<comment type="subcellular location">
    <subcellularLocation>
        <location evidence="1">Membrane</location>
    </subcellularLocation>
</comment>
<dbReference type="PROSITE" id="PS50268">
    <property type="entry name" value="CADHERIN_2"/>
    <property type="match status" value="1"/>
</dbReference>
<dbReference type="GO" id="GO:0016020">
    <property type="term" value="C:membrane"/>
    <property type="evidence" value="ECO:0007669"/>
    <property type="project" value="UniProtKB-SubCell"/>
</dbReference>
<evidence type="ECO:0000313" key="5">
    <source>
        <dbReference type="Ensembl" id="ENSMODP00000047519.1"/>
    </source>
</evidence>
<dbReference type="InterPro" id="IPR015919">
    <property type="entry name" value="Cadherin-like_sf"/>
</dbReference>
<proteinExistence type="predicted"/>
<evidence type="ECO:0000259" key="4">
    <source>
        <dbReference type="PROSITE" id="PS50268"/>
    </source>
</evidence>
<evidence type="ECO:0000256" key="2">
    <source>
        <dbReference type="ARBA" id="ARBA00023136"/>
    </source>
</evidence>
<reference evidence="5 6" key="1">
    <citation type="journal article" date="2007" name="Nature">
        <title>Genome of the marsupial Monodelphis domestica reveals innovation in non-coding sequences.</title>
        <authorList>
            <person name="Mikkelsen T.S."/>
            <person name="Wakefield M.J."/>
            <person name="Aken B."/>
            <person name="Amemiya C.T."/>
            <person name="Chang J.L."/>
            <person name="Duke S."/>
            <person name="Garber M."/>
            <person name="Gentles A.J."/>
            <person name="Goodstadt L."/>
            <person name="Heger A."/>
            <person name="Jurka J."/>
            <person name="Kamal M."/>
            <person name="Mauceli E."/>
            <person name="Searle S.M."/>
            <person name="Sharpe T."/>
            <person name="Baker M.L."/>
            <person name="Batzer M.A."/>
            <person name="Benos P.V."/>
            <person name="Belov K."/>
            <person name="Clamp M."/>
            <person name="Cook A."/>
            <person name="Cuff J."/>
            <person name="Das R."/>
            <person name="Davidow L."/>
            <person name="Deakin J.E."/>
            <person name="Fazzari M.J."/>
            <person name="Glass J.L."/>
            <person name="Grabherr M."/>
            <person name="Greally J.M."/>
            <person name="Gu W."/>
            <person name="Hore T.A."/>
            <person name="Huttley G.A."/>
            <person name="Kleber M."/>
            <person name="Jirtle R.L."/>
            <person name="Koina E."/>
            <person name="Lee J.T."/>
            <person name="Mahony S."/>
            <person name="Marra M.A."/>
            <person name="Miller R.D."/>
            <person name="Nicholls R.D."/>
            <person name="Oda M."/>
            <person name="Papenfuss A.T."/>
            <person name="Parra Z.E."/>
            <person name="Pollock D.D."/>
            <person name="Ray D.A."/>
            <person name="Schein J.E."/>
            <person name="Speed T.P."/>
            <person name="Thompson K."/>
            <person name="VandeBerg J.L."/>
            <person name="Wade C.M."/>
            <person name="Walker J.A."/>
            <person name="Waters P.D."/>
            <person name="Webber C."/>
            <person name="Weidman J.R."/>
            <person name="Xie X."/>
            <person name="Zody M.C."/>
            <person name="Baldwin J."/>
            <person name="Abdouelleil A."/>
            <person name="Abdulkadir J."/>
            <person name="Abebe A."/>
            <person name="Abera B."/>
            <person name="Abreu J."/>
            <person name="Acer S.C."/>
            <person name="Aftuck L."/>
            <person name="Alexander A."/>
            <person name="An P."/>
            <person name="Anderson E."/>
            <person name="Anderson S."/>
            <person name="Arachi H."/>
            <person name="Azer M."/>
            <person name="Bachantsang P."/>
            <person name="Barry A."/>
            <person name="Bayul T."/>
            <person name="Berlin A."/>
            <person name="Bessette D."/>
            <person name="Bloom T."/>
            <person name="Bloom T."/>
            <person name="Boguslavskiy L."/>
            <person name="Bonnet C."/>
            <person name="Boukhgalter B."/>
            <person name="Bourzgui I."/>
            <person name="Brown A."/>
            <person name="Cahill P."/>
            <person name="Channer S."/>
            <person name="Cheshatsang Y."/>
            <person name="Chuda L."/>
            <person name="Citroen M."/>
            <person name="Collymore A."/>
            <person name="Cooke P."/>
            <person name="Costello M."/>
            <person name="D'Aco K."/>
            <person name="Daza R."/>
            <person name="De Haan G."/>
            <person name="DeGray S."/>
            <person name="DeMaso C."/>
            <person name="Dhargay N."/>
            <person name="Dooley K."/>
            <person name="Dooley E."/>
            <person name="Doricent M."/>
            <person name="Dorje P."/>
            <person name="Dorjee K."/>
            <person name="Dupes A."/>
            <person name="Elong R."/>
            <person name="Falk J."/>
            <person name="Farina A."/>
            <person name="Faro S."/>
            <person name="Ferguson D."/>
            <person name="Fisher S."/>
            <person name="Foley C.D."/>
            <person name="Franke A."/>
            <person name="Friedrich D."/>
            <person name="Gadbois L."/>
            <person name="Gearin G."/>
            <person name="Gearin C.R."/>
            <person name="Giannoukos G."/>
            <person name="Goode T."/>
            <person name="Graham J."/>
            <person name="Grandbois E."/>
            <person name="Grewal S."/>
            <person name="Gyaltsen K."/>
            <person name="Hafez N."/>
            <person name="Hagos B."/>
            <person name="Hall J."/>
            <person name="Henson C."/>
            <person name="Hollinger A."/>
            <person name="Honan T."/>
            <person name="Huard M.D."/>
            <person name="Hughes L."/>
            <person name="Hurhula B."/>
            <person name="Husby M.E."/>
            <person name="Kamat A."/>
            <person name="Kanga B."/>
            <person name="Kashin S."/>
            <person name="Khazanovich D."/>
            <person name="Kisner P."/>
            <person name="Lance K."/>
            <person name="Lara M."/>
            <person name="Lee W."/>
            <person name="Lennon N."/>
            <person name="Letendre F."/>
            <person name="LeVine R."/>
            <person name="Lipovsky A."/>
            <person name="Liu X."/>
            <person name="Liu J."/>
            <person name="Liu S."/>
            <person name="Lokyitsang T."/>
            <person name="Lokyitsang Y."/>
            <person name="Lubonja R."/>
            <person name="Lui A."/>
            <person name="MacDonald P."/>
            <person name="Magnisalis V."/>
            <person name="Maru K."/>
            <person name="Matthews C."/>
            <person name="McCusker W."/>
            <person name="McDonough S."/>
            <person name="Mehta T."/>
            <person name="Meldrim J."/>
            <person name="Meneus L."/>
            <person name="Mihai O."/>
            <person name="Mihalev A."/>
            <person name="Mihova T."/>
            <person name="Mittelman R."/>
            <person name="Mlenga V."/>
            <person name="Montmayeur A."/>
            <person name="Mulrain L."/>
            <person name="Navidi A."/>
            <person name="Naylor J."/>
            <person name="Negash T."/>
            <person name="Nguyen T."/>
            <person name="Nguyen N."/>
            <person name="Nicol R."/>
            <person name="Norbu C."/>
            <person name="Norbu N."/>
            <person name="Novod N."/>
            <person name="O'Neill B."/>
            <person name="Osman S."/>
            <person name="Markiewicz E."/>
            <person name="Oyono O.L."/>
            <person name="Patti C."/>
            <person name="Phunkhang P."/>
            <person name="Pierre F."/>
            <person name="Priest M."/>
            <person name="Raghuraman S."/>
            <person name="Rege F."/>
            <person name="Reyes R."/>
            <person name="Rise C."/>
            <person name="Rogov P."/>
            <person name="Ross K."/>
            <person name="Ryan E."/>
            <person name="Settipalli S."/>
            <person name="Shea T."/>
            <person name="Sherpa N."/>
            <person name="Shi L."/>
            <person name="Shih D."/>
            <person name="Sparrow T."/>
            <person name="Spaulding J."/>
            <person name="Stalker J."/>
            <person name="Stange-Thomann N."/>
            <person name="Stavropoulos S."/>
            <person name="Stone C."/>
            <person name="Strader C."/>
            <person name="Tesfaye S."/>
            <person name="Thomson T."/>
            <person name="Thoulutsang Y."/>
            <person name="Thoulutsang D."/>
            <person name="Topham K."/>
            <person name="Topping I."/>
            <person name="Tsamla T."/>
            <person name="Vassiliev H."/>
            <person name="Vo A."/>
            <person name="Wangchuk T."/>
            <person name="Wangdi T."/>
            <person name="Weiand M."/>
            <person name="Wilkinson J."/>
            <person name="Wilson A."/>
            <person name="Yadav S."/>
            <person name="Young G."/>
            <person name="Yu Q."/>
            <person name="Zembek L."/>
            <person name="Zhong D."/>
            <person name="Zimmer A."/>
            <person name="Zwirko Z."/>
            <person name="Jaffe D.B."/>
            <person name="Alvarez P."/>
            <person name="Brockman W."/>
            <person name="Butler J."/>
            <person name="Chin C."/>
            <person name="Gnerre S."/>
            <person name="MacCallum I."/>
            <person name="Graves J.A."/>
            <person name="Ponting C.P."/>
            <person name="Breen M."/>
            <person name="Samollow P.B."/>
            <person name="Lander E.S."/>
            <person name="Lindblad-Toh K."/>
        </authorList>
    </citation>
    <scope>NUCLEOTIDE SEQUENCE [LARGE SCALE GENOMIC DNA]</scope>
</reference>